<sequence length="141" mass="14474">MNILLGALSALVALLFLWGARVVAGKGVAVLREARREMAGGVTVRGTCVGVAGTRNSYRFVTADGATRVARVPRTGSLDTPKVGSTALLRYRRDDPSVVTTFGATMIAMPLGGFMTLVVALVCAVGAAVCGFLAYALVAGV</sequence>
<gene>
    <name evidence="2" type="ORF">J116_010610</name>
</gene>
<accession>A0A1D3DRB7</accession>
<keyword evidence="1" id="KW-0472">Membrane</keyword>
<dbReference type="OrthoDB" id="9944247at2"/>
<evidence type="ECO:0000313" key="2">
    <source>
        <dbReference type="EMBL" id="OEJ94867.1"/>
    </source>
</evidence>
<dbReference type="STRING" id="1306406.J116_010610"/>
<keyword evidence="3" id="KW-1185">Reference proteome</keyword>
<dbReference type="eggNOG" id="ENOG503210N">
    <property type="taxonomic scope" value="Bacteria"/>
</dbReference>
<evidence type="ECO:0008006" key="4">
    <source>
        <dbReference type="Google" id="ProtNLM"/>
    </source>
</evidence>
<organism evidence="2 3">
    <name type="scientific">Streptomyces thermolilacinus SPC6</name>
    <dbReference type="NCBI Taxonomy" id="1306406"/>
    <lineage>
        <taxon>Bacteria</taxon>
        <taxon>Bacillati</taxon>
        <taxon>Actinomycetota</taxon>
        <taxon>Actinomycetes</taxon>
        <taxon>Kitasatosporales</taxon>
        <taxon>Streptomycetaceae</taxon>
        <taxon>Streptomyces</taxon>
    </lineage>
</organism>
<feature type="transmembrane region" description="Helical" evidence="1">
    <location>
        <begin position="114"/>
        <end position="138"/>
    </location>
</feature>
<keyword evidence="1" id="KW-0812">Transmembrane</keyword>
<keyword evidence="1" id="KW-1133">Transmembrane helix</keyword>
<dbReference type="RefSeq" id="WP_023587052.1">
    <property type="nucleotide sequence ID" value="NZ_ASHX02000001.1"/>
</dbReference>
<dbReference type="Proteomes" id="UP000095329">
    <property type="component" value="Unassembled WGS sequence"/>
</dbReference>
<comment type="caution">
    <text evidence="2">The sequence shown here is derived from an EMBL/GenBank/DDBJ whole genome shotgun (WGS) entry which is preliminary data.</text>
</comment>
<dbReference type="EMBL" id="ASHX02000001">
    <property type="protein sequence ID" value="OEJ94867.1"/>
    <property type="molecule type" value="Genomic_DNA"/>
</dbReference>
<reference evidence="2 3" key="1">
    <citation type="journal article" date="2013" name="Genome Announc.">
        <title>Genome Sequence of Streptomyces violaceusniger Strain SPC6, a Halotolerant Streptomycete That Exhibits Rapid Growth and Development.</title>
        <authorList>
            <person name="Chen X."/>
            <person name="Zhang B."/>
            <person name="Zhang W."/>
            <person name="Wu X."/>
            <person name="Zhang M."/>
            <person name="Chen T."/>
            <person name="Liu G."/>
            <person name="Dyson P."/>
        </authorList>
    </citation>
    <scope>NUCLEOTIDE SEQUENCE [LARGE SCALE GENOMIC DNA]</scope>
    <source>
        <strain evidence="2 3">SPC6</strain>
    </source>
</reference>
<dbReference type="AlphaFoldDB" id="A0A1D3DRB7"/>
<protein>
    <recommendedName>
        <fullName evidence="4">DUF3592 domain-containing protein</fullName>
    </recommendedName>
</protein>
<evidence type="ECO:0000313" key="3">
    <source>
        <dbReference type="Proteomes" id="UP000095329"/>
    </source>
</evidence>
<name>A0A1D3DRB7_9ACTN</name>
<proteinExistence type="predicted"/>
<evidence type="ECO:0000256" key="1">
    <source>
        <dbReference type="SAM" id="Phobius"/>
    </source>
</evidence>